<name>A0A421AZ54_9PSEU</name>
<protein>
    <submittedName>
        <fullName evidence="3">Tetratricopeptide repeat protein</fullName>
    </submittedName>
</protein>
<dbReference type="CDD" id="cd02511">
    <property type="entry name" value="Beta4Glucosyltransferase"/>
    <property type="match status" value="1"/>
</dbReference>
<feature type="domain" description="Glycosyltransferase 2-like" evidence="2">
    <location>
        <begin position="5"/>
        <end position="113"/>
    </location>
</feature>
<gene>
    <name evidence="3" type="ORF">CLV68_5474</name>
</gene>
<dbReference type="InterPro" id="IPR011990">
    <property type="entry name" value="TPR-like_helical_dom_sf"/>
</dbReference>
<organism evidence="3 4">
    <name type="scientific">Actinokineospora cianjurensis</name>
    <dbReference type="NCBI Taxonomy" id="585224"/>
    <lineage>
        <taxon>Bacteria</taxon>
        <taxon>Bacillati</taxon>
        <taxon>Actinomycetota</taxon>
        <taxon>Actinomycetes</taxon>
        <taxon>Pseudonocardiales</taxon>
        <taxon>Pseudonocardiaceae</taxon>
        <taxon>Actinokineospora</taxon>
    </lineage>
</organism>
<dbReference type="PANTHER" id="PTHR43630:SF2">
    <property type="entry name" value="GLYCOSYLTRANSFERASE"/>
    <property type="match status" value="1"/>
</dbReference>
<dbReference type="PROSITE" id="PS50005">
    <property type="entry name" value="TPR"/>
    <property type="match status" value="1"/>
</dbReference>
<dbReference type="Gene3D" id="1.25.40.10">
    <property type="entry name" value="Tetratricopeptide repeat domain"/>
    <property type="match status" value="1"/>
</dbReference>
<dbReference type="RefSeq" id="WP_121393708.1">
    <property type="nucleotide sequence ID" value="NZ_RCDD01000005.1"/>
</dbReference>
<evidence type="ECO:0000256" key="1">
    <source>
        <dbReference type="PROSITE-ProRule" id="PRU00339"/>
    </source>
</evidence>
<accession>A0A421AZ54</accession>
<sequence length="355" mass="39404">MTSLSVTMIVRDGAATLGRVLEHAGAFCDELVVVDTGSRDDSRAIAKAAGARLAEFPWRDDFAAARNASLDLCRGDWVMWLDADDVVPAASRAAVKELVLDDRLDAVTAPYQYGFDPVTDACVALVPRERLARRVPGLRWVGAVHEVLAVPGDRREYRADLVVEHRPAPGRSRGTRNLDILERVVRQGDRSRRTLFYYARELRDLGRDAEAVDQFTAYLTDPGADWEHHAALLCLADCHAHLGDPHAQLDALHTALRVDSSRAEAHLALGTFHADRDQWPQALPYFSAAASTTPPTTGFITLPTYTWRAWDYLSLCLAKLDRHQESITAALHSLRLGNPDRTRLLDNINWSARSI</sequence>
<dbReference type="Proteomes" id="UP000282454">
    <property type="component" value="Unassembled WGS sequence"/>
</dbReference>
<keyword evidence="4" id="KW-1185">Reference proteome</keyword>
<dbReference type="InterPro" id="IPR001173">
    <property type="entry name" value="Glyco_trans_2-like"/>
</dbReference>
<dbReference type="AlphaFoldDB" id="A0A421AZ54"/>
<dbReference type="PANTHER" id="PTHR43630">
    <property type="entry name" value="POLY-BETA-1,6-N-ACETYL-D-GLUCOSAMINE SYNTHASE"/>
    <property type="match status" value="1"/>
</dbReference>
<dbReference type="SUPFAM" id="SSF53448">
    <property type="entry name" value="Nucleotide-diphospho-sugar transferases"/>
    <property type="match status" value="1"/>
</dbReference>
<evidence type="ECO:0000259" key="2">
    <source>
        <dbReference type="Pfam" id="PF00535"/>
    </source>
</evidence>
<dbReference type="Pfam" id="PF00535">
    <property type="entry name" value="Glycos_transf_2"/>
    <property type="match status" value="1"/>
</dbReference>
<dbReference type="EMBL" id="RCDD01000005">
    <property type="protein sequence ID" value="RLK55081.1"/>
    <property type="molecule type" value="Genomic_DNA"/>
</dbReference>
<dbReference type="InterPro" id="IPR019734">
    <property type="entry name" value="TPR_rpt"/>
</dbReference>
<dbReference type="Gene3D" id="3.90.550.10">
    <property type="entry name" value="Spore Coat Polysaccharide Biosynthesis Protein SpsA, Chain A"/>
    <property type="match status" value="1"/>
</dbReference>
<evidence type="ECO:0000313" key="3">
    <source>
        <dbReference type="EMBL" id="RLK55081.1"/>
    </source>
</evidence>
<dbReference type="SUPFAM" id="SSF48452">
    <property type="entry name" value="TPR-like"/>
    <property type="match status" value="1"/>
</dbReference>
<dbReference type="OrthoDB" id="9806525at2"/>
<proteinExistence type="predicted"/>
<evidence type="ECO:0000313" key="4">
    <source>
        <dbReference type="Proteomes" id="UP000282454"/>
    </source>
</evidence>
<keyword evidence="1" id="KW-0802">TPR repeat</keyword>
<feature type="repeat" description="TPR" evidence="1">
    <location>
        <begin position="263"/>
        <end position="296"/>
    </location>
</feature>
<reference evidence="3 4" key="1">
    <citation type="submission" date="2018-10" db="EMBL/GenBank/DDBJ databases">
        <title>Genomic Encyclopedia of Archaeal and Bacterial Type Strains, Phase II (KMG-II): from individual species to whole genera.</title>
        <authorList>
            <person name="Goeker M."/>
        </authorList>
    </citation>
    <scope>NUCLEOTIDE SEQUENCE [LARGE SCALE GENOMIC DNA]</scope>
    <source>
        <strain evidence="3 4">DSM 45657</strain>
    </source>
</reference>
<comment type="caution">
    <text evidence="3">The sequence shown here is derived from an EMBL/GenBank/DDBJ whole genome shotgun (WGS) entry which is preliminary data.</text>
</comment>
<dbReference type="InterPro" id="IPR029044">
    <property type="entry name" value="Nucleotide-diphossugar_trans"/>
</dbReference>